<name>A0A1C5JAF8_9ACTN</name>
<dbReference type="Proteomes" id="UP000199360">
    <property type="component" value="Unassembled WGS sequence"/>
</dbReference>
<evidence type="ECO:0008006" key="3">
    <source>
        <dbReference type="Google" id="ProtNLM"/>
    </source>
</evidence>
<accession>A0A1C5JAF8</accession>
<sequence>MVEEPFAVDPELLRVVARGLADDAYRLAHGPGGIPGPVPPPPDGWRADAALDELDTAVRRWSGMLAARVAGTAEALRGGADGYEAADDRAAHRLTGTTR</sequence>
<dbReference type="RefSeq" id="WP_091065938.1">
    <property type="nucleotide sequence ID" value="NZ_FMDM01000009.1"/>
</dbReference>
<organism evidence="1 2">
    <name type="scientific">Micromonospora humi</name>
    <dbReference type="NCBI Taxonomy" id="745366"/>
    <lineage>
        <taxon>Bacteria</taxon>
        <taxon>Bacillati</taxon>
        <taxon>Actinomycetota</taxon>
        <taxon>Actinomycetes</taxon>
        <taxon>Micromonosporales</taxon>
        <taxon>Micromonosporaceae</taxon>
        <taxon>Micromonospora</taxon>
    </lineage>
</organism>
<dbReference type="AlphaFoldDB" id="A0A1C5JAF8"/>
<evidence type="ECO:0000313" key="2">
    <source>
        <dbReference type="Proteomes" id="UP000199360"/>
    </source>
</evidence>
<keyword evidence="2" id="KW-1185">Reference proteome</keyword>
<dbReference type="EMBL" id="FMDM01000009">
    <property type="protein sequence ID" value="SCG67139.1"/>
    <property type="molecule type" value="Genomic_DNA"/>
</dbReference>
<reference evidence="2" key="1">
    <citation type="submission" date="2016-06" db="EMBL/GenBank/DDBJ databases">
        <authorList>
            <person name="Varghese N."/>
            <person name="Submissions Spin"/>
        </authorList>
    </citation>
    <scope>NUCLEOTIDE SEQUENCE [LARGE SCALE GENOMIC DNA]</scope>
    <source>
        <strain evidence="2">DSM 45647</strain>
    </source>
</reference>
<dbReference type="STRING" id="745366.GA0070213_109230"/>
<protein>
    <recommendedName>
        <fullName evidence="3">Excreted virulence factor EspC, type VII ESX diderm</fullName>
    </recommendedName>
</protein>
<dbReference type="OrthoDB" id="3403967at2"/>
<gene>
    <name evidence="1" type="ORF">GA0070213_109230</name>
</gene>
<evidence type="ECO:0000313" key="1">
    <source>
        <dbReference type="EMBL" id="SCG67139.1"/>
    </source>
</evidence>
<proteinExistence type="predicted"/>